<reference evidence="1 2" key="1">
    <citation type="submission" date="2016-10" db="EMBL/GenBank/DDBJ databases">
        <authorList>
            <person name="de Groot N.N."/>
        </authorList>
    </citation>
    <scope>NUCLEOTIDE SEQUENCE [LARGE SCALE GENOMIC DNA]</scope>
    <source>
        <strain evidence="1 2">DSM 12130</strain>
    </source>
</reference>
<evidence type="ECO:0000313" key="2">
    <source>
        <dbReference type="Proteomes" id="UP000199073"/>
    </source>
</evidence>
<dbReference type="EMBL" id="FNJI01000076">
    <property type="protein sequence ID" value="SDP83419.1"/>
    <property type="molecule type" value="Genomic_DNA"/>
</dbReference>
<protein>
    <submittedName>
        <fullName evidence="1">Uncharacterized protein</fullName>
    </submittedName>
</protein>
<accession>A0A1H0VY18</accession>
<dbReference type="Proteomes" id="UP000199073">
    <property type="component" value="Unassembled WGS sequence"/>
</dbReference>
<keyword evidence="2" id="KW-1185">Reference proteome</keyword>
<gene>
    <name evidence="1" type="ORF">SAMN05660330_04314</name>
</gene>
<sequence>MWISLFVDIRERMGAKVFAQFEQITLEKIGRPRRTGRAKEENSEKLLIDATVTEQAIQNEARKSAEPSWKTIFLTKKCSCEGDQDKNNRCVF</sequence>
<name>A0A1H0VY18_9BACT</name>
<evidence type="ECO:0000313" key="1">
    <source>
        <dbReference type="EMBL" id="SDP83419.1"/>
    </source>
</evidence>
<organism evidence="1 2">
    <name type="scientific">Desulforhopalus singaporensis</name>
    <dbReference type="NCBI Taxonomy" id="91360"/>
    <lineage>
        <taxon>Bacteria</taxon>
        <taxon>Pseudomonadati</taxon>
        <taxon>Thermodesulfobacteriota</taxon>
        <taxon>Desulfobulbia</taxon>
        <taxon>Desulfobulbales</taxon>
        <taxon>Desulfocapsaceae</taxon>
        <taxon>Desulforhopalus</taxon>
    </lineage>
</organism>
<dbReference type="AlphaFoldDB" id="A0A1H0VY18"/>
<proteinExistence type="predicted"/>
<dbReference type="RefSeq" id="WP_176761387.1">
    <property type="nucleotide sequence ID" value="NZ_FNJI01000076.1"/>
</dbReference>